<reference evidence="3" key="2">
    <citation type="submission" date="2020-10" db="EMBL/GenBank/DDBJ databases">
        <authorList>
            <person name="Cooper E.A."/>
            <person name="Brenton Z.W."/>
            <person name="Flinn B.S."/>
            <person name="Jenkins J."/>
            <person name="Shu S."/>
            <person name="Flowers D."/>
            <person name="Luo F."/>
            <person name="Wang Y."/>
            <person name="Xia P."/>
            <person name="Barry K."/>
            <person name="Daum C."/>
            <person name="Lipzen A."/>
            <person name="Yoshinaga Y."/>
            <person name="Schmutz J."/>
            <person name="Saski C."/>
            <person name="Vermerris W."/>
            <person name="Kresovich S."/>
        </authorList>
    </citation>
    <scope>NUCLEOTIDE SEQUENCE</scope>
</reference>
<dbReference type="InterPro" id="IPR012337">
    <property type="entry name" value="RNaseH-like_sf"/>
</dbReference>
<feature type="region of interest" description="Disordered" evidence="1">
    <location>
        <begin position="1"/>
        <end position="20"/>
    </location>
</feature>
<evidence type="ECO:0000313" key="4">
    <source>
        <dbReference type="Proteomes" id="UP000807115"/>
    </source>
</evidence>
<dbReference type="SUPFAM" id="SSF53098">
    <property type="entry name" value="Ribonuclease H-like"/>
    <property type="match status" value="1"/>
</dbReference>
<dbReference type="GO" id="GO:0003676">
    <property type="term" value="F:nucleic acid binding"/>
    <property type="evidence" value="ECO:0007669"/>
    <property type="project" value="InterPro"/>
</dbReference>
<comment type="caution">
    <text evidence="3">The sequence shown here is derived from an EMBL/GenBank/DDBJ whole genome shotgun (WGS) entry which is preliminary data.</text>
</comment>
<accession>A0A921Q2G5</accession>
<dbReference type="PANTHER" id="PTHR47074">
    <property type="entry name" value="BNAC02G40300D PROTEIN"/>
    <property type="match status" value="1"/>
</dbReference>
<dbReference type="CDD" id="cd06222">
    <property type="entry name" value="RNase_H_like"/>
    <property type="match status" value="1"/>
</dbReference>
<evidence type="ECO:0000313" key="3">
    <source>
        <dbReference type="EMBL" id="KAG0513240.1"/>
    </source>
</evidence>
<gene>
    <name evidence="3" type="ORF">BDA96_10G084700</name>
</gene>
<dbReference type="InterPro" id="IPR044730">
    <property type="entry name" value="RNase_H-like_dom_plant"/>
</dbReference>
<reference evidence="3" key="1">
    <citation type="journal article" date="2019" name="BMC Genomics">
        <title>A new reference genome for Sorghum bicolor reveals high levels of sequence similarity between sweet and grain genotypes: implications for the genetics of sugar metabolism.</title>
        <authorList>
            <person name="Cooper E.A."/>
            <person name="Brenton Z.W."/>
            <person name="Flinn B.S."/>
            <person name="Jenkins J."/>
            <person name="Shu S."/>
            <person name="Flowers D."/>
            <person name="Luo F."/>
            <person name="Wang Y."/>
            <person name="Xia P."/>
            <person name="Barry K."/>
            <person name="Daum C."/>
            <person name="Lipzen A."/>
            <person name="Yoshinaga Y."/>
            <person name="Schmutz J."/>
            <person name="Saski C."/>
            <person name="Vermerris W."/>
            <person name="Kresovich S."/>
        </authorList>
    </citation>
    <scope>NUCLEOTIDE SEQUENCE</scope>
</reference>
<dbReference type="AlphaFoldDB" id="A0A921Q2G5"/>
<dbReference type="Proteomes" id="UP000807115">
    <property type="component" value="Chromosome 10"/>
</dbReference>
<feature type="domain" description="RNase H type-1" evidence="2">
    <location>
        <begin position="27"/>
        <end position="98"/>
    </location>
</feature>
<dbReference type="Gene3D" id="3.30.420.10">
    <property type="entry name" value="Ribonuclease H-like superfamily/Ribonuclease H"/>
    <property type="match status" value="1"/>
</dbReference>
<dbReference type="InterPro" id="IPR002156">
    <property type="entry name" value="RNaseH_domain"/>
</dbReference>
<evidence type="ECO:0000256" key="1">
    <source>
        <dbReference type="SAM" id="MobiDB-lite"/>
    </source>
</evidence>
<dbReference type="EMBL" id="CM027689">
    <property type="protein sequence ID" value="KAG0513240.1"/>
    <property type="molecule type" value="Genomic_DNA"/>
</dbReference>
<dbReference type="Pfam" id="PF13456">
    <property type="entry name" value="RVT_3"/>
    <property type="match status" value="1"/>
</dbReference>
<name>A0A921Q2G5_SORBI</name>
<dbReference type="PANTHER" id="PTHR47074:SF11">
    <property type="entry name" value="REVERSE TRANSCRIPTASE-LIKE PROTEIN"/>
    <property type="match status" value="1"/>
</dbReference>
<feature type="compositionally biased region" description="Basic and acidic residues" evidence="1">
    <location>
        <begin position="1"/>
        <end position="10"/>
    </location>
</feature>
<organism evidence="3 4">
    <name type="scientific">Sorghum bicolor</name>
    <name type="common">Sorghum</name>
    <name type="synonym">Sorghum vulgare</name>
    <dbReference type="NCBI Taxonomy" id="4558"/>
    <lineage>
        <taxon>Eukaryota</taxon>
        <taxon>Viridiplantae</taxon>
        <taxon>Streptophyta</taxon>
        <taxon>Embryophyta</taxon>
        <taxon>Tracheophyta</taxon>
        <taxon>Spermatophyta</taxon>
        <taxon>Magnoliopsida</taxon>
        <taxon>Liliopsida</taxon>
        <taxon>Poales</taxon>
        <taxon>Poaceae</taxon>
        <taxon>PACMAD clade</taxon>
        <taxon>Panicoideae</taxon>
        <taxon>Andropogonodae</taxon>
        <taxon>Andropogoneae</taxon>
        <taxon>Sorghinae</taxon>
        <taxon>Sorghum</taxon>
    </lineage>
</organism>
<proteinExistence type="predicted"/>
<dbReference type="InterPro" id="IPR052929">
    <property type="entry name" value="RNase_H-like_EbsB-rel"/>
</dbReference>
<evidence type="ECO:0000259" key="2">
    <source>
        <dbReference type="Pfam" id="PF13456"/>
    </source>
</evidence>
<protein>
    <recommendedName>
        <fullName evidence="2">RNase H type-1 domain-containing protein</fullName>
    </recommendedName>
</protein>
<dbReference type="GO" id="GO:0004523">
    <property type="term" value="F:RNA-DNA hybrid ribonuclease activity"/>
    <property type="evidence" value="ECO:0007669"/>
    <property type="project" value="InterPro"/>
</dbReference>
<dbReference type="InterPro" id="IPR036397">
    <property type="entry name" value="RNaseH_sf"/>
</dbReference>
<sequence length="102" mass="11089">MSLHNSDRSRNRVSKWKPPQEDHYKLNVDAAFSNLTRKGSWGCVARDSTGSVLDVGAGFIQRAASPLHAEALAAFHSLNRAAQLGMTRIKLETDATNLAIGL</sequence>